<feature type="domain" description="M23ase beta-sheet core" evidence="1">
    <location>
        <begin position="168"/>
        <end position="262"/>
    </location>
</feature>
<evidence type="ECO:0000313" key="3">
    <source>
        <dbReference type="EMBL" id="VAX01007.1"/>
    </source>
</evidence>
<dbReference type="EMBL" id="UOFU01000213">
    <property type="protein sequence ID" value="VAX01007.1"/>
    <property type="molecule type" value="Genomic_DNA"/>
</dbReference>
<feature type="domain" description="Peptidase family M23 N-terminal" evidence="2">
    <location>
        <begin position="25"/>
        <end position="94"/>
    </location>
</feature>
<protein>
    <submittedName>
        <fullName evidence="3">Membrane proteins related to metalloendopeptidases</fullName>
    </submittedName>
</protein>
<dbReference type="Gene3D" id="2.60.40.1590">
    <property type="entry name" value="Peptidoglycan hydrolase domains"/>
    <property type="match status" value="1"/>
</dbReference>
<dbReference type="AlphaFoldDB" id="A0A3B1B7C7"/>
<dbReference type="GO" id="GO:0004222">
    <property type="term" value="F:metalloendopeptidase activity"/>
    <property type="evidence" value="ECO:0007669"/>
    <property type="project" value="TreeGrafter"/>
</dbReference>
<dbReference type="CDD" id="cd12797">
    <property type="entry name" value="M23_peptidase"/>
    <property type="match status" value="1"/>
</dbReference>
<dbReference type="InterPro" id="IPR040487">
    <property type="entry name" value="Peptidase_M23_N"/>
</dbReference>
<proteinExistence type="predicted"/>
<dbReference type="InterPro" id="IPR011055">
    <property type="entry name" value="Dup_hybrid_motif"/>
</dbReference>
<reference evidence="3" key="1">
    <citation type="submission" date="2018-06" db="EMBL/GenBank/DDBJ databases">
        <authorList>
            <person name="Zhirakovskaya E."/>
        </authorList>
    </citation>
    <scope>NUCLEOTIDE SEQUENCE</scope>
</reference>
<sequence>MKIIALLLFLLPPLTLLAALPPHSEAVPGGIAIIDLGPAHGTLPVLYYKEQQVMVQQNQGRWKAVVGIPLSTKPGTQKLTPAQGTPLTFTVQAKDYTTQHLTIKNKRKVNPNPQDMTRIRSERGRINAALAHWREATDVETRFILPVQGRLSSPFGLRRYFNEQPRKPHSGIDIAAAEGTPIRAPASGQVIDTGDYFFNGNTVFLDHGQGLVTLYCHMSRIDVQSGQTVRQGEVIGAVGQTGRVTGPHLHWGVSLNDARVDPALFFEDLEGLLSHSQR</sequence>
<gene>
    <name evidence="3" type="ORF">MNBD_GAMMA20-1540</name>
</gene>
<dbReference type="Pfam" id="PF18421">
    <property type="entry name" value="Peptidase_M23_N"/>
    <property type="match status" value="1"/>
</dbReference>
<dbReference type="InterPro" id="IPR016047">
    <property type="entry name" value="M23ase_b-sheet_dom"/>
</dbReference>
<name>A0A3B1B7C7_9ZZZZ</name>
<dbReference type="PANTHER" id="PTHR21666">
    <property type="entry name" value="PEPTIDASE-RELATED"/>
    <property type="match status" value="1"/>
</dbReference>
<dbReference type="PANTHER" id="PTHR21666:SF285">
    <property type="entry name" value="M23 FAMILY METALLOPEPTIDASE"/>
    <property type="match status" value="1"/>
</dbReference>
<accession>A0A3B1B7C7</accession>
<evidence type="ECO:0000259" key="1">
    <source>
        <dbReference type="Pfam" id="PF01551"/>
    </source>
</evidence>
<dbReference type="SUPFAM" id="SSF51261">
    <property type="entry name" value="Duplicated hybrid motif"/>
    <property type="match status" value="1"/>
</dbReference>
<dbReference type="Pfam" id="PF01551">
    <property type="entry name" value="Peptidase_M23"/>
    <property type="match status" value="1"/>
</dbReference>
<dbReference type="Gene3D" id="2.70.70.10">
    <property type="entry name" value="Glucose Permease (Domain IIA)"/>
    <property type="match status" value="1"/>
</dbReference>
<dbReference type="InterPro" id="IPR050570">
    <property type="entry name" value="Cell_wall_metabolism_enzyme"/>
</dbReference>
<evidence type="ECO:0000259" key="2">
    <source>
        <dbReference type="Pfam" id="PF18421"/>
    </source>
</evidence>
<organism evidence="3">
    <name type="scientific">hydrothermal vent metagenome</name>
    <dbReference type="NCBI Taxonomy" id="652676"/>
    <lineage>
        <taxon>unclassified sequences</taxon>
        <taxon>metagenomes</taxon>
        <taxon>ecological metagenomes</taxon>
    </lineage>
</organism>
<dbReference type="FunFam" id="2.70.70.10:FF:000019">
    <property type="entry name" value="M23 family peptidase"/>
    <property type="match status" value="1"/>
</dbReference>